<protein>
    <submittedName>
        <fullName evidence="3">Membrane-associated phospholipid phosphatase</fullName>
    </submittedName>
</protein>
<dbReference type="Gene3D" id="1.20.144.10">
    <property type="entry name" value="Phosphatidic acid phosphatase type 2/haloperoxidase"/>
    <property type="match status" value="1"/>
</dbReference>
<feature type="transmembrane region" description="Helical" evidence="1">
    <location>
        <begin position="218"/>
        <end position="236"/>
    </location>
</feature>
<dbReference type="InterPro" id="IPR000326">
    <property type="entry name" value="PAP2/HPO"/>
</dbReference>
<feature type="domain" description="Phosphatidic acid phosphatase type 2/haloperoxidase" evidence="2">
    <location>
        <begin position="110"/>
        <end position="233"/>
    </location>
</feature>
<accession>A0ABR9ITY3</accession>
<dbReference type="Pfam" id="PF01569">
    <property type="entry name" value="PAP2"/>
    <property type="match status" value="1"/>
</dbReference>
<evidence type="ECO:0000259" key="2">
    <source>
        <dbReference type="SMART" id="SM00014"/>
    </source>
</evidence>
<organism evidence="3 4">
    <name type="scientific">Rhizobium viscosum</name>
    <name type="common">Arthrobacter viscosus</name>
    <dbReference type="NCBI Taxonomy" id="1673"/>
    <lineage>
        <taxon>Bacteria</taxon>
        <taxon>Pseudomonadati</taxon>
        <taxon>Pseudomonadota</taxon>
        <taxon>Alphaproteobacteria</taxon>
        <taxon>Hyphomicrobiales</taxon>
        <taxon>Rhizobiaceae</taxon>
        <taxon>Rhizobium/Agrobacterium group</taxon>
        <taxon>Rhizobium</taxon>
    </lineage>
</organism>
<keyword evidence="1" id="KW-0812">Transmembrane</keyword>
<gene>
    <name evidence="3" type="ORF">H4W29_003832</name>
</gene>
<comment type="caution">
    <text evidence="3">The sequence shown here is derived from an EMBL/GenBank/DDBJ whole genome shotgun (WGS) entry which is preliminary data.</text>
</comment>
<keyword evidence="4" id="KW-1185">Reference proteome</keyword>
<proteinExistence type="predicted"/>
<keyword evidence="1" id="KW-0472">Membrane</keyword>
<dbReference type="SMART" id="SM00014">
    <property type="entry name" value="acidPPc"/>
    <property type="match status" value="1"/>
</dbReference>
<name>A0ABR9ITY3_RHIVS</name>
<dbReference type="InterPro" id="IPR036938">
    <property type="entry name" value="PAP2/HPO_sf"/>
</dbReference>
<keyword evidence="1" id="KW-1133">Transmembrane helix</keyword>
<feature type="transmembrane region" description="Helical" evidence="1">
    <location>
        <begin position="28"/>
        <end position="46"/>
    </location>
</feature>
<evidence type="ECO:0000313" key="3">
    <source>
        <dbReference type="EMBL" id="MBE1506651.1"/>
    </source>
</evidence>
<sequence length="246" mass="27327">MRKFVSGYWNSASSGVRLPATPFGADRAPAVIGTSIVWVSFVFVVFPDLDLMVSRWFASGGIFVLADNPFLREVRDKGRLAQPYLIGSMIVLIALQRLLPGRMRVYPPEKPLFVLLSFAAGPLLTVQTLKVLIGRVRPRDIVEFGGTMDFTPVWQFSAACSRNCSFPSGEASAAAASMSLLVLVPAEFRRAAAIVLVPCLLFVAFNRVIFGAHFLSDVVLGWLLTMFAMAWVWRWMDAYTEAKLWR</sequence>
<evidence type="ECO:0000256" key="1">
    <source>
        <dbReference type="SAM" id="Phobius"/>
    </source>
</evidence>
<feature type="transmembrane region" description="Helical" evidence="1">
    <location>
        <begin position="83"/>
        <end position="100"/>
    </location>
</feature>
<reference evidence="3 4" key="1">
    <citation type="submission" date="2020-10" db="EMBL/GenBank/DDBJ databases">
        <title>Sequencing the genomes of 1000 actinobacteria strains.</title>
        <authorList>
            <person name="Klenk H.-P."/>
        </authorList>
    </citation>
    <scope>NUCLEOTIDE SEQUENCE [LARGE SCALE GENOMIC DNA]</scope>
    <source>
        <strain evidence="3 4">DSM 7307</strain>
    </source>
</reference>
<dbReference type="SUPFAM" id="SSF48317">
    <property type="entry name" value="Acid phosphatase/Vanadium-dependent haloperoxidase"/>
    <property type="match status" value="1"/>
</dbReference>
<dbReference type="EMBL" id="JADBEC010000001">
    <property type="protein sequence ID" value="MBE1506651.1"/>
    <property type="molecule type" value="Genomic_DNA"/>
</dbReference>
<dbReference type="Proteomes" id="UP000620262">
    <property type="component" value="Unassembled WGS sequence"/>
</dbReference>
<feature type="transmembrane region" description="Helical" evidence="1">
    <location>
        <begin position="191"/>
        <end position="212"/>
    </location>
</feature>
<evidence type="ECO:0000313" key="4">
    <source>
        <dbReference type="Proteomes" id="UP000620262"/>
    </source>
</evidence>
<feature type="transmembrane region" description="Helical" evidence="1">
    <location>
        <begin position="112"/>
        <end position="133"/>
    </location>
</feature>
<dbReference type="RefSeq" id="WP_192730326.1">
    <property type="nucleotide sequence ID" value="NZ_BAAAVL010000021.1"/>
</dbReference>